<dbReference type="EMBL" id="ML179240">
    <property type="protein sequence ID" value="THU93742.1"/>
    <property type="molecule type" value="Genomic_DNA"/>
</dbReference>
<protein>
    <submittedName>
        <fullName evidence="1">Uncharacterized protein</fullName>
    </submittedName>
</protein>
<dbReference type="AlphaFoldDB" id="A0A4S8LVV6"/>
<keyword evidence="2" id="KW-1185">Reference proteome</keyword>
<organism evidence="1 2">
    <name type="scientific">Dendrothele bispora (strain CBS 962.96)</name>
    <dbReference type="NCBI Taxonomy" id="1314807"/>
    <lineage>
        <taxon>Eukaryota</taxon>
        <taxon>Fungi</taxon>
        <taxon>Dikarya</taxon>
        <taxon>Basidiomycota</taxon>
        <taxon>Agaricomycotina</taxon>
        <taxon>Agaricomycetes</taxon>
        <taxon>Agaricomycetidae</taxon>
        <taxon>Agaricales</taxon>
        <taxon>Agaricales incertae sedis</taxon>
        <taxon>Dendrothele</taxon>
    </lineage>
</organism>
<reference evidence="1 2" key="1">
    <citation type="journal article" date="2019" name="Nat. Ecol. Evol.">
        <title>Megaphylogeny resolves global patterns of mushroom evolution.</title>
        <authorList>
            <person name="Varga T."/>
            <person name="Krizsan K."/>
            <person name="Foldi C."/>
            <person name="Dima B."/>
            <person name="Sanchez-Garcia M."/>
            <person name="Sanchez-Ramirez S."/>
            <person name="Szollosi G.J."/>
            <person name="Szarkandi J.G."/>
            <person name="Papp V."/>
            <person name="Albert L."/>
            <person name="Andreopoulos W."/>
            <person name="Angelini C."/>
            <person name="Antonin V."/>
            <person name="Barry K.W."/>
            <person name="Bougher N.L."/>
            <person name="Buchanan P."/>
            <person name="Buyck B."/>
            <person name="Bense V."/>
            <person name="Catcheside P."/>
            <person name="Chovatia M."/>
            <person name="Cooper J."/>
            <person name="Damon W."/>
            <person name="Desjardin D."/>
            <person name="Finy P."/>
            <person name="Geml J."/>
            <person name="Haridas S."/>
            <person name="Hughes K."/>
            <person name="Justo A."/>
            <person name="Karasinski D."/>
            <person name="Kautmanova I."/>
            <person name="Kiss B."/>
            <person name="Kocsube S."/>
            <person name="Kotiranta H."/>
            <person name="LaButti K.M."/>
            <person name="Lechner B.E."/>
            <person name="Liimatainen K."/>
            <person name="Lipzen A."/>
            <person name="Lukacs Z."/>
            <person name="Mihaltcheva S."/>
            <person name="Morgado L.N."/>
            <person name="Niskanen T."/>
            <person name="Noordeloos M.E."/>
            <person name="Ohm R.A."/>
            <person name="Ortiz-Santana B."/>
            <person name="Ovrebo C."/>
            <person name="Racz N."/>
            <person name="Riley R."/>
            <person name="Savchenko A."/>
            <person name="Shiryaev A."/>
            <person name="Soop K."/>
            <person name="Spirin V."/>
            <person name="Szebenyi C."/>
            <person name="Tomsovsky M."/>
            <person name="Tulloss R.E."/>
            <person name="Uehling J."/>
            <person name="Grigoriev I.V."/>
            <person name="Vagvolgyi C."/>
            <person name="Papp T."/>
            <person name="Martin F.M."/>
            <person name="Miettinen O."/>
            <person name="Hibbett D.S."/>
            <person name="Nagy L.G."/>
        </authorList>
    </citation>
    <scope>NUCLEOTIDE SEQUENCE [LARGE SCALE GENOMIC DNA]</scope>
    <source>
        <strain evidence="1 2">CBS 962.96</strain>
    </source>
</reference>
<accession>A0A4S8LVV6</accession>
<name>A0A4S8LVV6_DENBC</name>
<gene>
    <name evidence="1" type="ORF">K435DRAFT_799426</name>
</gene>
<sequence length="147" mass="17204">MEGRVRSKVRERGTNEKGEERRDCVMVVYSMGKLLVKVETMLIQNFRHLFFRRGSIPRTRTVKQTSLVIAECCYVAVKTEEFSIHIKSVGQEASHVGERETLLDHLVDYADVSERHYRRIWVDLVFWFLSLREVRGEASEVNSVKDL</sequence>
<proteinExistence type="predicted"/>
<evidence type="ECO:0000313" key="1">
    <source>
        <dbReference type="EMBL" id="THU93742.1"/>
    </source>
</evidence>
<evidence type="ECO:0000313" key="2">
    <source>
        <dbReference type="Proteomes" id="UP000297245"/>
    </source>
</evidence>
<dbReference type="Proteomes" id="UP000297245">
    <property type="component" value="Unassembled WGS sequence"/>
</dbReference>